<keyword evidence="2 3" id="KW-0472">Membrane</keyword>
<evidence type="ECO:0000313" key="4">
    <source>
        <dbReference type="EMBL" id="GMH09631.1"/>
    </source>
</evidence>
<evidence type="ECO:0000256" key="3">
    <source>
        <dbReference type="SAM" id="Phobius"/>
    </source>
</evidence>
<evidence type="ECO:0000256" key="2">
    <source>
        <dbReference type="ARBA" id="ARBA00023136"/>
    </source>
</evidence>
<keyword evidence="3" id="KW-1133">Transmembrane helix</keyword>
<evidence type="ECO:0008006" key="6">
    <source>
        <dbReference type="Google" id="ProtNLM"/>
    </source>
</evidence>
<accession>A0AAD3XMF2</accession>
<keyword evidence="3" id="KW-0812">Transmembrane</keyword>
<comment type="subcellular location">
    <subcellularLocation>
        <location evidence="1">Membrane</location>
    </subcellularLocation>
</comment>
<protein>
    <recommendedName>
        <fullName evidence="6">Late embryogenesis abundant protein LEA-2 subgroup domain-containing protein</fullName>
    </recommendedName>
</protein>
<proteinExistence type="predicted"/>
<dbReference type="GO" id="GO:0005886">
    <property type="term" value="C:plasma membrane"/>
    <property type="evidence" value="ECO:0007669"/>
    <property type="project" value="TreeGrafter"/>
</dbReference>
<sequence>MIKPVIGPQKTTHPLIWCAAVICTVFTVVVIITGVIVFVGYLVIRPKVPFVRVISAHLDSFSFYETGMLSTGFTIVIRAQNDNEKAHASFSGFRYALSFHGLDVARLEAMSFDVGKNRSVDMKYSFTSAPVPLDSEHLNEADLSLKENLIAFDLKGSTRARWRIGFLGSVNFYCHLNCHLFFQRNGNITHNSRCSSKSK</sequence>
<comment type="caution">
    <text evidence="4">The sequence shown here is derived from an EMBL/GenBank/DDBJ whole genome shotgun (WGS) entry which is preliminary data.</text>
</comment>
<evidence type="ECO:0000313" key="5">
    <source>
        <dbReference type="Proteomes" id="UP001279734"/>
    </source>
</evidence>
<evidence type="ECO:0000256" key="1">
    <source>
        <dbReference type="ARBA" id="ARBA00004370"/>
    </source>
</evidence>
<dbReference type="Proteomes" id="UP001279734">
    <property type="component" value="Unassembled WGS sequence"/>
</dbReference>
<gene>
    <name evidence="4" type="ORF">Nepgr_011472</name>
</gene>
<name>A0AAD3XMF2_NEPGR</name>
<keyword evidence="5" id="KW-1185">Reference proteome</keyword>
<dbReference type="InterPro" id="IPR044839">
    <property type="entry name" value="NDR1-like"/>
</dbReference>
<dbReference type="GO" id="GO:0098542">
    <property type="term" value="P:defense response to other organism"/>
    <property type="evidence" value="ECO:0007669"/>
    <property type="project" value="InterPro"/>
</dbReference>
<dbReference type="EMBL" id="BSYO01000009">
    <property type="protein sequence ID" value="GMH09631.1"/>
    <property type="molecule type" value="Genomic_DNA"/>
</dbReference>
<dbReference type="PANTHER" id="PTHR31234:SF66">
    <property type="entry name" value="LATE EMBRYOGENESIS ABUNDANT PROTEIN"/>
    <property type="match status" value="1"/>
</dbReference>
<feature type="transmembrane region" description="Helical" evidence="3">
    <location>
        <begin position="14"/>
        <end position="44"/>
    </location>
</feature>
<reference evidence="4" key="1">
    <citation type="submission" date="2023-05" db="EMBL/GenBank/DDBJ databases">
        <title>Nepenthes gracilis genome sequencing.</title>
        <authorList>
            <person name="Fukushima K."/>
        </authorList>
    </citation>
    <scope>NUCLEOTIDE SEQUENCE</scope>
    <source>
        <strain evidence="4">SING2019-196</strain>
    </source>
</reference>
<organism evidence="4 5">
    <name type="scientific">Nepenthes gracilis</name>
    <name type="common">Slender pitcher plant</name>
    <dbReference type="NCBI Taxonomy" id="150966"/>
    <lineage>
        <taxon>Eukaryota</taxon>
        <taxon>Viridiplantae</taxon>
        <taxon>Streptophyta</taxon>
        <taxon>Embryophyta</taxon>
        <taxon>Tracheophyta</taxon>
        <taxon>Spermatophyta</taxon>
        <taxon>Magnoliopsida</taxon>
        <taxon>eudicotyledons</taxon>
        <taxon>Gunneridae</taxon>
        <taxon>Pentapetalae</taxon>
        <taxon>Caryophyllales</taxon>
        <taxon>Nepenthaceae</taxon>
        <taxon>Nepenthes</taxon>
    </lineage>
</organism>
<dbReference type="AlphaFoldDB" id="A0AAD3XMF2"/>
<dbReference type="PANTHER" id="PTHR31234">
    <property type="entry name" value="LATE EMBRYOGENESIS ABUNDANT (LEA) HYDROXYPROLINE-RICH GLYCOPROTEIN FAMILY"/>
    <property type="match status" value="1"/>
</dbReference>